<evidence type="ECO:0000313" key="3">
    <source>
        <dbReference type="EMBL" id="ASU33836.1"/>
    </source>
</evidence>
<feature type="region of interest" description="Disordered" evidence="1">
    <location>
        <begin position="220"/>
        <end position="239"/>
    </location>
</feature>
<dbReference type="OrthoDB" id="5585143at2"/>
<dbReference type="AlphaFoldDB" id="A0A223NVI0"/>
<organism evidence="3 4">
    <name type="scientific">Mucilaginibacter xinganensis</name>
    <dbReference type="NCBI Taxonomy" id="1234841"/>
    <lineage>
        <taxon>Bacteria</taxon>
        <taxon>Pseudomonadati</taxon>
        <taxon>Bacteroidota</taxon>
        <taxon>Sphingobacteriia</taxon>
        <taxon>Sphingobacteriales</taxon>
        <taxon>Sphingobacteriaceae</taxon>
        <taxon>Mucilaginibacter</taxon>
    </lineage>
</organism>
<dbReference type="Pfam" id="PF10988">
    <property type="entry name" value="DUF2807"/>
    <property type="match status" value="1"/>
</dbReference>
<dbReference type="InterPro" id="IPR021255">
    <property type="entry name" value="DUF2807"/>
</dbReference>
<dbReference type="EMBL" id="CP022743">
    <property type="protein sequence ID" value="ASU33836.1"/>
    <property type="molecule type" value="Genomic_DNA"/>
</dbReference>
<accession>A0A223NVI0</accession>
<dbReference type="PANTHER" id="PTHR39200:SF1">
    <property type="entry name" value="AUTO-TRANSPORTER ADHESIN HEAD GIN DOMAIN-CONTAINING PROTEIN-RELATED"/>
    <property type="match status" value="1"/>
</dbReference>
<protein>
    <recommendedName>
        <fullName evidence="2">Putative auto-transporter adhesin head GIN domain-containing protein</fullName>
    </recommendedName>
</protein>
<dbReference type="PROSITE" id="PS51257">
    <property type="entry name" value="PROKAR_LIPOPROTEIN"/>
    <property type="match status" value="1"/>
</dbReference>
<dbReference type="RefSeq" id="WP_094570256.1">
    <property type="nucleotide sequence ID" value="NZ_CP022743.1"/>
</dbReference>
<gene>
    <name evidence="3" type="ORF">MuYL_1940</name>
</gene>
<evidence type="ECO:0000256" key="1">
    <source>
        <dbReference type="SAM" id="MobiDB-lite"/>
    </source>
</evidence>
<reference evidence="3 4" key="1">
    <citation type="submission" date="2017-08" db="EMBL/GenBank/DDBJ databases">
        <title>Complete genome sequence of Mucilaginibacter sp. strain BJC16-A31.</title>
        <authorList>
            <consortium name="Henan University of Science and Technology"/>
            <person name="You X."/>
        </authorList>
    </citation>
    <scope>NUCLEOTIDE SEQUENCE [LARGE SCALE GENOMIC DNA]</scope>
    <source>
        <strain evidence="3 4">BJC16-A31</strain>
    </source>
</reference>
<keyword evidence="4" id="KW-1185">Reference proteome</keyword>
<dbReference type="Gene3D" id="2.160.20.120">
    <property type="match status" value="1"/>
</dbReference>
<dbReference type="PANTHER" id="PTHR39200">
    <property type="entry name" value="HYPOTHETICAL EXPORTED PROTEIN"/>
    <property type="match status" value="1"/>
</dbReference>
<name>A0A223NVI0_9SPHI</name>
<dbReference type="KEGG" id="muc:MuYL_1940"/>
<proteinExistence type="predicted"/>
<evidence type="ECO:0000259" key="2">
    <source>
        <dbReference type="Pfam" id="PF10988"/>
    </source>
</evidence>
<dbReference type="Proteomes" id="UP000215002">
    <property type="component" value="Chromosome"/>
</dbReference>
<sequence>MKKIHLIILALTAGITIAGIASCKLGCVHGSGNQKSEDRKVGSFKSISISGGFKVILKQDSSYAVKITADDNLLKYIRTEINGDMLKVFTKKNMCNTGEMTVNIGIRELEGLKASGAVEVESDGKINVHDLRFKLSGATKITMDLTANNVSTKGSGVTEVNLKGQASSHSIDLSGSGKIHAFDFVVNTCNIETSGVGHSEVNVLNSLNVRSSGASAVKYRGNPTIRNDKSGASSIEKAD</sequence>
<evidence type="ECO:0000313" key="4">
    <source>
        <dbReference type="Proteomes" id="UP000215002"/>
    </source>
</evidence>
<feature type="domain" description="Putative auto-transporter adhesin head GIN" evidence="2">
    <location>
        <begin position="44"/>
        <end position="223"/>
    </location>
</feature>